<gene>
    <name evidence="1" type="ORF">BJ875DRAFT_109216</name>
</gene>
<dbReference type="Proteomes" id="UP000824998">
    <property type="component" value="Unassembled WGS sequence"/>
</dbReference>
<dbReference type="AlphaFoldDB" id="A0A9P7YRB1"/>
<dbReference type="InterPro" id="IPR036388">
    <property type="entry name" value="WH-like_DNA-bd_sf"/>
</dbReference>
<comment type="caution">
    <text evidence="1">The sequence shown here is derived from an EMBL/GenBank/DDBJ whole genome shotgun (WGS) entry which is preliminary data.</text>
</comment>
<dbReference type="OrthoDB" id="3524915at2759"/>
<evidence type="ECO:0000313" key="1">
    <source>
        <dbReference type="EMBL" id="KAG9237947.1"/>
    </source>
</evidence>
<accession>A0A9P7YRB1</accession>
<organism evidence="1 2">
    <name type="scientific">Amylocarpus encephaloides</name>
    <dbReference type="NCBI Taxonomy" id="45428"/>
    <lineage>
        <taxon>Eukaryota</taxon>
        <taxon>Fungi</taxon>
        <taxon>Dikarya</taxon>
        <taxon>Ascomycota</taxon>
        <taxon>Pezizomycotina</taxon>
        <taxon>Leotiomycetes</taxon>
        <taxon>Helotiales</taxon>
        <taxon>Helotiales incertae sedis</taxon>
        <taxon>Amylocarpus</taxon>
    </lineage>
</organism>
<protein>
    <recommendedName>
        <fullName evidence="3">Transposase</fullName>
    </recommendedName>
</protein>
<dbReference type="EMBL" id="MU251378">
    <property type="protein sequence ID" value="KAG9237947.1"/>
    <property type="molecule type" value="Genomic_DNA"/>
</dbReference>
<proteinExistence type="predicted"/>
<dbReference type="InterPro" id="IPR009057">
    <property type="entry name" value="Homeodomain-like_sf"/>
</dbReference>
<dbReference type="Gene3D" id="1.10.10.10">
    <property type="entry name" value="Winged helix-like DNA-binding domain superfamily/Winged helix DNA-binding domain"/>
    <property type="match status" value="1"/>
</dbReference>
<evidence type="ECO:0000313" key="2">
    <source>
        <dbReference type="Proteomes" id="UP000824998"/>
    </source>
</evidence>
<reference evidence="1" key="1">
    <citation type="journal article" date="2021" name="IMA Fungus">
        <title>Genomic characterization of three marine fungi, including Emericellopsis atlantica sp. nov. with signatures of a generalist lifestyle and marine biomass degradation.</title>
        <authorList>
            <person name="Hagestad O.C."/>
            <person name="Hou L."/>
            <person name="Andersen J.H."/>
            <person name="Hansen E.H."/>
            <person name="Altermark B."/>
            <person name="Li C."/>
            <person name="Kuhnert E."/>
            <person name="Cox R.J."/>
            <person name="Crous P.W."/>
            <person name="Spatafora J.W."/>
            <person name="Lail K."/>
            <person name="Amirebrahimi M."/>
            <person name="Lipzen A."/>
            <person name="Pangilinan J."/>
            <person name="Andreopoulos W."/>
            <person name="Hayes R.D."/>
            <person name="Ng V."/>
            <person name="Grigoriev I.V."/>
            <person name="Jackson S.A."/>
            <person name="Sutton T.D.S."/>
            <person name="Dobson A.D.W."/>
            <person name="Rama T."/>
        </authorList>
    </citation>
    <scope>NUCLEOTIDE SEQUENCE</scope>
    <source>
        <strain evidence="1">TRa018bII</strain>
    </source>
</reference>
<name>A0A9P7YRB1_9HELO</name>
<sequence length="137" mass="15666">MVRLSVGQVKTIKSSIRSYHAHDEPVDYEVIAFAIGCPKSAVYYHERIITGVDNLPIQIRKGKPGPRPAIQPWMQDEIVKLWARKPETCQDEIVDFLYDEFGLKIHQSTVSRCLSGLKSTRKVMKKVAAQQNEELRD</sequence>
<evidence type="ECO:0008006" key="3">
    <source>
        <dbReference type="Google" id="ProtNLM"/>
    </source>
</evidence>
<keyword evidence="2" id="KW-1185">Reference proteome</keyword>
<dbReference type="SUPFAM" id="SSF46689">
    <property type="entry name" value="Homeodomain-like"/>
    <property type="match status" value="1"/>
</dbReference>